<name>A0A8S4QWL1_9NEOP</name>
<proteinExistence type="predicted"/>
<feature type="compositionally biased region" description="Low complexity" evidence="1">
    <location>
        <begin position="35"/>
        <end position="59"/>
    </location>
</feature>
<protein>
    <submittedName>
        <fullName evidence="2">Jg20373 protein</fullName>
    </submittedName>
</protein>
<feature type="compositionally biased region" description="Polar residues" evidence="1">
    <location>
        <begin position="350"/>
        <end position="360"/>
    </location>
</feature>
<sequence length="366" mass="40010">MSKRANESSLEFIVKKLRKLEKEVKRSRQEKRDSFTLSSTSSSSQSSESLSNSSRSATSQGIIAIGEEATSIPMDHNDTIPLEQPTPVENNEQNVVSDNVSGDPIASSVHDEGAANAEILDILGADPSVAIEYGPDINKDVATRFTHVATVGLNKDVRKELLKKFLVPGNCTNIAAPQLNAEIKATVSEQVVKRDKAIEARQKQIAAGISSLGKIISDQLCATEKNNDLIRDLMEVSRILCDIQHSESEARRSFALYSVKRELKDQLSATKIDKFLFGSNLPETIKTAKAVSKSSSDLKPEIPKKPKASTSANTSGKNLNWKARAATRRQPTGPPPRHHPPAQLNVPPRGNSSQGYTQRPKQTRRQ</sequence>
<feature type="compositionally biased region" description="Polar residues" evidence="1">
    <location>
        <begin position="308"/>
        <end position="318"/>
    </location>
</feature>
<dbReference type="AlphaFoldDB" id="A0A8S4QWL1"/>
<accession>A0A8S4QWL1</accession>
<evidence type="ECO:0000256" key="1">
    <source>
        <dbReference type="SAM" id="MobiDB-lite"/>
    </source>
</evidence>
<comment type="caution">
    <text evidence="2">The sequence shown here is derived from an EMBL/GenBank/DDBJ whole genome shotgun (WGS) entry which is preliminary data.</text>
</comment>
<keyword evidence="3" id="KW-1185">Reference proteome</keyword>
<dbReference type="Proteomes" id="UP000838756">
    <property type="component" value="Unassembled WGS sequence"/>
</dbReference>
<feature type="region of interest" description="Disordered" evidence="1">
    <location>
        <begin position="21"/>
        <end position="59"/>
    </location>
</feature>
<reference evidence="2" key="1">
    <citation type="submission" date="2022-03" db="EMBL/GenBank/DDBJ databases">
        <authorList>
            <person name="Lindestad O."/>
        </authorList>
    </citation>
    <scope>NUCLEOTIDE SEQUENCE</scope>
</reference>
<gene>
    <name evidence="2" type="primary">jg20373</name>
    <name evidence="2" type="ORF">PAEG_LOCUS6845</name>
</gene>
<dbReference type="EMBL" id="CAKXAJ010020650">
    <property type="protein sequence ID" value="CAH2223967.1"/>
    <property type="molecule type" value="Genomic_DNA"/>
</dbReference>
<evidence type="ECO:0000313" key="2">
    <source>
        <dbReference type="EMBL" id="CAH2223967.1"/>
    </source>
</evidence>
<dbReference type="PANTHER" id="PTHR34239">
    <property type="entry name" value="APPLE DOMAIN-CONTAINING PROTEIN"/>
    <property type="match status" value="1"/>
</dbReference>
<feature type="compositionally biased region" description="Basic and acidic residues" evidence="1">
    <location>
        <begin position="21"/>
        <end position="34"/>
    </location>
</feature>
<evidence type="ECO:0000313" key="3">
    <source>
        <dbReference type="Proteomes" id="UP000838756"/>
    </source>
</evidence>
<feature type="region of interest" description="Disordered" evidence="1">
    <location>
        <begin position="292"/>
        <end position="366"/>
    </location>
</feature>
<dbReference type="PANTHER" id="PTHR34239:SF2">
    <property type="entry name" value="TRANSPOSABLE ELEMENT P TRANSPOSASE_THAP9 CONSERVED DOMAIN-CONTAINING PROTEIN"/>
    <property type="match status" value="1"/>
</dbReference>
<dbReference type="OrthoDB" id="7701249at2759"/>
<organism evidence="2 3">
    <name type="scientific">Pararge aegeria aegeria</name>
    <dbReference type="NCBI Taxonomy" id="348720"/>
    <lineage>
        <taxon>Eukaryota</taxon>
        <taxon>Metazoa</taxon>
        <taxon>Ecdysozoa</taxon>
        <taxon>Arthropoda</taxon>
        <taxon>Hexapoda</taxon>
        <taxon>Insecta</taxon>
        <taxon>Pterygota</taxon>
        <taxon>Neoptera</taxon>
        <taxon>Endopterygota</taxon>
        <taxon>Lepidoptera</taxon>
        <taxon>Glossata</taxon>
        <taxon>Ditrysia</taxon>
        <taxon>Papilionoidea</taxon>
        <taxon>Nymphalidae</taxon>
        <taxon>Satyrinae</taxon>
        <taxon>Satyrini</taxon>
        <taxon>Parargina</taxon>
        <taxon>Pararge</taxon>
    </lineage>
</organism>